<comment type="caution">
    <text evidence="1">The sequence shown here is derived from an EMBL/GenBank/DDBJ whole genome shotgun (WGS) entry which is preliminary data.</text>
</comment>
<reference evidence="1" key="1">
    <citation type="submission" date="2021-01" db="EMBL/GenBank/DDBJ databases">
        <authorList>
            <person name="Kaushik A."/>
        </authorList>
    </citation>
    <scope>NUCLEOTIDE SEQUENCE</scope>
    <source>
        <strain evidence="1">AG3-T5</strain>
    </source>
</reference>
<evidence type="ECO:0000313" key="1">
    <source>
        <dbReference type="EMBL" id="CAE6471999.1"/>
    </source>
</evidence>
<protein>
    <submittedName>
        <fullName evidence="1">Uncharacterized protein</fullName>
    </submittedName>
</protein>
<evidence type="ECO:0000313" key="2">
    <source>
        <dbReference type="Proteomes" id="UP000663841"/>
    </source>
</evidence>
<accession>A0A8H3GY66</accession>
<dbReference type="OrthoDB" id="3176171at2759"/>
<sequence>MSTRGYFVYRYKRRYYRRYIPHDAYPEYWGNNLAQLVPRDPYKREAWIHATAVMLEKAELKDAESEEVECMHEIDTEGLNALEFNLIIDFDWTFIGIDILIQWTYVIDLDNNVFTVNDSTHFKLDDMPPESIGLELFSSMMNTRVACYNWTRNPSRNYPDISLPSWTYGLDHFLMSTKHRANMKLSIRPFSPIASGISQPGLHSPSVRSLL</sequence>
<organism evidence="1 2">
    <name type="scientific">Rhizoctonia solani</name>
    <dbReference type="NCBI Taxonomy" id="456999"/>
    <lineage>
        <taxon>Eukaryota</taxon>
        <taxon>Fungi</taxon>
        <taxon>Dikarya</taxon>
        <taxon>Basidiomycota</taxon>
        <taxon>Agaricomycotina</taxon>
        <taxon>Agaricomycetes</taxon>
        <taxon>Cantharellales</taxon>
        <taxon>Ceratobasidiaceae</taxon>
        <taxon>Rhizoctonia</taxon>
    </lineage>
</organism>
<proteinExistence type="predicted"/>
<dbReference type="EMBL" id="CAJMWW010000480">
    <property type="protein sequence ID" value="CAE6471999.1"/>
    <property type="molecule type" value="Genomic_DNA"/>
</dbReference>
<name>A0A8H3GY66_9AGAM</name>
<dbReference type="AlphaFoldDB" id="A0A8H3GY66"/>
<gene>
    <name evidence="1" type="ORF">RDB_LOCUS178824</name>
</gene>
<dbReference type="Proteomes" id="UP000663841">
    <property type="component" value="Unassembled WGS sequence"/>
</dbReference>